<dbReference type="InterPro" id="IPR039357">
    <property type="entry name" value="SRD5A/TECR"/>
</dbReference>
<organism evidence="7 8">
    <name type="scientific">Bizionia arctica</name>
    <dbReference type="NCBI Taxonomy" id="1495645"/>
    <lineage>
        <taxon>Bacteria</taxon>
        <taxon>Pseudomonadati</taxon>
        <taxon>Bacteroidota</taxon>
        <taxon>Flavobacteriia</taxon>
        <taxon>Flavobacteriales</taxon>
        <taxon>Flavobacteriaceae</taxon>
        <taxon>Bizionia</taxon>
    </lineage>
</organism>
<evidence type="ECO:0000256" key="2">
    <source>
        <dbReference type="ARBA" id="ARBA00022692"/>
    </source>
</evidence>
<evidence type="ECO:0000256" key="4">
    <source>
        <dbReference type="ARBA" id="ARBA00023136"/>
    </source>
</evidence>
<dbReference type="EMBL" id="BMFQ01000004">
    <property type="protein sequence ID" value="GGG58169.1"/>
    <property type="molecule type" value="Genomic_DNA"/>
</dbReference>
<dbReference type="GO" id="GO:0016020">
    <property type="term" value="C:membrane"/>
    <property type="evidence" value="ECO:0007669"/>
    <property type="project" value="UniProtKB-SubCell"/>
</dbReference>
<evidence type="ECO:0000256" key="5">
    <source>
        <dbReference type="SAM" id="Phobius"/>
    </source>
</evidence>
<keyword evidence="2 5" id="KW-0812">Transmembrane</keyword>
<dbReference type="PANTHER" id="PTHR10556">
    <property type="entry name" value="3-OXO-5-ALPHA-STEROID 4-DEHYDROGENASE"/>
    <property type="match status" value="1"/>
</dbReference>
<dbReference type="InterPro" id="IPR001104">
    <property type="entry name" value="3-oxo-5_a-steroid_4-DH_C"/>
</dbReference>
<feature type="transmembrane region" description="Helical" evidence="5">
    <location>
        <begin position="6"/>
        <end position="27"/>
    </location>
</feature>
<evidence type="ECO:0000256" key="3">
    <source>
        <dbReference type="ARBA" id="ARBA00022989"/>
    </source>
</evidence>
<reference evidence="7" key="2">
    <citation type="submission" date="2020-09" db="EMBL/GenBank/DDBJ databases">
        <authorList>
            <person name="Sun Q."/>
            <person name="Zhou Y."/>
        </authorList>
    </citation>
    <scope>NUCLEOTIDE SEQUENCE</scope>
    <source>
        <strain evidence="7">CGMCC 1.12751</strain>
    </source>
</reference>
<dbReference type="Gene3D" id="1.20.120.1630">
    <property type="match status" value="1"/>
</dbReference>
<feature type="domain" description="3-oxo-5-alpha-steroid 4-dehydrogenase C-terminal" evidence="6">
    <location>
        <begin position="100"/>
        <end position="249"/>
    </location>
</feature>
<feature type="transmembrane region" description="Helical" evidence="5">
    <location>
        <begin position="72"/>
        <end position="90"/>
    </location>
</feature>
<comment type="subcellular location">
    <subcellularLocation>
        <location evidence="1">Membrane</location>
        <topology evidence="1">Multi-pass membrane protein</topology>
    </subcellularLocation>
</comment>
<proteinExistence type="predicted"/>
<gene>
    <name evidence="7" type="ORF">GCM10010976_31260</name>
</gene>
<keyword evidence="3 5" id="KW-1133">Transmembrane helix</keyword>
<evidence type="ECO:0000313" key="7">
    <source>
        <dbReference type="EMBL" id="GGG58169.1"/>
    </source>
</evidence>
<dbReference type="PANTHER" id="PTHR10556:SF43">
    <property type="entry name" value="STEROID 5-ALPHA-REDUCTASE DET2"/>
    <property type="match status" value="1"/>
</dbReference>
<evidence type="ECO:0000313" key="8">
    <source>
        <dbReference type="Proteomes" id="UP000625976"/>
    </source>
</evidence>
<accession>A0A917GV59</accession>
<sequence length="249" mass="29139">MTLSTFHIICIIWASIGIGSFILLQFVTAPYGRHIKKGWGPEISNKIGWVLMEIPSFSIILYFFMTSNQSKYASMLSILWLIHYFNRTFIYPLRIRTKYKKMPITIVVSAIAFNMVNAGLNGYFLANFEAYTIDAFNNWHFYLGLTLFVFSFITNQISDNILIHLRKPGETGYKIPNGFLFKYISCPNHLSELLQWTGFAIMAWNYPATTFLIWTAANLIPRALAHHKWYKVHFKEYPKNRTALFPRFW</sequence>
<dbReference type="AlphaFoldDB" id="A0A917GV59"/>
<reference evidence="7" key="1">
    <citation type="journal article" date="2014" name="Int. J. Syst. Evol. Microbiol.">
        <title>Complete genome sequence of Corynebacterium casei LMG S-19264T (=DSM 44701T), isolated from a smear-ripened cheese.</title>
        <authorList>
            <consortium name="US DOE Joint Genome Institute (JGI-PGF)"/>
            <person name="Walter F."/>
            <person name="Albersmeier A."/>
            <person name="Kalinowski J."/>
            <person name="Ruckert C."/>
        </authorList>
    </citation>
    <scope>NUCLEOTIDE SEQUENCE</scope>
    <source>
        <strain evidence="7">CGMCC 1.12751</strain>
    </source>
</reference>
<evidence type="ECO:0000256" key="1">
    <source>
        <dbReference type="ARBA" id="ARBA00004141"/>
    </source>
</evidence>
<dbReference type="PROSITE" id="PS50244">
    <property type="entry name" value="S5A_REDUCTASE"/>
    <property type="match status" value="1"/>
</dbReference>
<feature type="transmembrane region" description="Helical" evidence="5">
    <location>
        <begin position="47"/>
        <end position="66"/>
    </location>
</feature>
<dbReference type="GO" id="GO:0003865">
    <property type="term" value="F:3-oxo-5-alpha-steroid 4-dehydrogenase activity"/>
    <property type="evidence" value="ECO:0007669"/>
    <property type="project" value="InterPro"/>
</dbReference>
<dbReference type="PIRSF" id="PIRSF015596">
    <property type="entry name" value="5_alpha-SR2"/>
    <property type="match status" value="1"/>
</dbReference>
<dbReference type="InterPro" id="IPR016636">
    <property type="entry name" value="3-oxo-5-alpha-steroid_4-DH"/>
</dbReference>
<dbReference type="Pfam" id="PF02544">
    <property type="entry name" value="Steroid_dh"/>
    <property type="match status" value="1"/>
</dbReference>
<keyword evidence="4 5" id="KW-0472">Membrane</keyword>
<feature type="transmembrane region" description="Helical" evidence="5">
    <location>
        <begin position="102"/>
        <end position="124"/>
    </location>
</feature>
<evidence type="ECO:0000259" key="6">
    <source>
        <dbReference type="Pfam" id="PF02544"/>
    </source>
</evidence>
<dbReference type="FunFam" id="1.20.120.1630:FF:000014">
    <property type="entry name" value="Steroid 5-alpha reductase, putative"/>
    <property type="match status" value="1"/>
</dbReference>
<feature type="transmembrane region" description="Helical" evidence="5">
    <location>
        <begin position="139"/>
        <end position="157"/>
    </location>
</feature>
<dbReference type="Proteomes" id="UP000625976">
    <property type="component" value="Unassembled WGS sequence"/>
</dbReference>
<name>A0A917GV59_9FLAO</name>
<dbReference type="RefSeq" id="WP_188466577.1">
    <property type="nucleotide sequence ID" value="NZ_BMFQ01000004.1"/>
</dbReference>
<keyword evidence="8" id="KW-1185">Reference proteome</keyword>
<comment type="caution">
    <text evidence="7">The sequence shown here is derived from an EMBL/GenBank/DDBJ whole genome shotgun (WGS) entry which is preliminary data.</text>
</comment>
<dbReference type="GO" id="GO:0008202">
    <property type="term" value="P:steroid metabolic process"/>
    <property type="evidence" value="ECO:0007669"/>
    <property type="project" value="InterPro"/>
</dbReference>
<protein>
    <submittedName>
        <fullName evidence="7">3-oxo-5-alpha-steroid 4-dehydrogenase</fullName>
    </submittedName>
</protein>